<accession>A0A8A2VAH5</accession>
<sequence>MEIEIATIGGYEEVGRQMTAVRMGSDIVIFDMGLNLSKVLIHDNIRTEGMHSLDLIDMGAIPDDRVMSDLEGDVKAIVPTHGHLDHIGAISKLAHRYDAPVVATPYTIELVKGELADEQKFDSGNDLVKMDAGETMSIGDSGKIELEFVNVTHSIIDAINPVLHTPEGAIVYGLDKRMDHTPVIGDPIDMKRFREIGREGEGVLCYIEDCTNANEKGRTQSERVAREHLRDVLYSMEDYDGGIVATTFSSHIARVKSLVEFADDIGRQPVLLGRSMEQYSGTAERMGFADFPDDLGMFGHRNSVDRTFERIMNEGKEDYLPVVTGHQGEPRAMLTRMGRGETPYELDDGDKVVFSAGIIPEPTNEGQRYQAEKLLGMQGARIYSDIHVSGHLKQEGHYEMLDALQPQHIIPAHQDMKGFSGYVDLAGKQGYKLGRDLHVTANGNILQIV</sequence>
<dbReference type="KEGG" id="hakz:J0X25_16970"/>
<dbReference type="PANTHER" id="PTHR43694">
    <property type="entry name" value="RIBONUCLEASE J"/>
    <property type="match status" value="1"/>
</dbReference>
<feature type="binding site" evidence="5">
    <location>
        <position position="413"/>
    </location>
    <ligand>
        <name>Zn(2+)</name>
        <dbReference type="ChEBI" id="CHEBI:29105"/>
        <label>2</label>
        <note>catalytic</note>
    </ligand>
</feature>
<feature type="binding site" evidence="5">
    <location>
        <position position="86"/>
    </location>
    <ligand>
        <name>Zn(2+)</name>
        <dbReference type="ChEBI" id="CHEBI:29105"/>
        <label>2</label>
        <note>catalytic</note>
    </ligand>
</feature>
<dbReference type="HAMAP" id="MF_01492">
    <property type="entry name" value="RNase_J_arch"/>
    <property type="match status" value="1"/>
</dbReference>
<evidence type="ECO:0000256" key="5">
    <source>
        <dbReference type="HAMAP-Rule" id="MF_01492"/>
    </source>
</evidence>
<dbReference type="GeneID" id="63189033"/>
<proteinExistence type="inferred from homology"/>
<evidence type="ECO:0000256" key="2">
    <source>
        <dbReference type="ARBA" id="ARBA00022722"/>
    </source>
</evidence>
<evidence type="ECO:0000256" key="4">
    <source>
        <dbReference type="ARBA" id="ARBA00022884"/>
    </source>
</evidence>
<comment type="function">
    <text evidence="5">An RNase that has 5'-3' exonuclease activity. May be involved in RNA degradation.</text>
</comment>
<dbReference type="GO" id="GO:0003723">
    <property type="term" value="F:RNA binding"/>
    <property type="evidence" value="ECO:0007669"/>
    <property type="project" value="UniProtKB-KW"/>
</dbReference>
<gene>
    <name evidence="5" type="primary">rnj</name>
    <name evidence="7" type="ORF">J0X25_16970</name>
</gene>
<keyword evidence="4 5" id="KW-0694">RNA-binding</keyword>
<dbReference type="GO" id="GO:0008270">
    <property type="term" value="F:zinc ion binding"/>
    <property type="evidence" value="ECO:0007669"/>
    <property type="project" value="UniProtKB-UniRule"/>
</dbReference>
<dbReference type="PANTHER" id="PTHR43694:SF1">
    <property type="entry name" value="RIBONUCLEASE J"/>
    <property type="match status" value="1"/>
</dbReference>
<feature type="binding site" evidence="5">
    <location>
        <position position="81"/>
    </location>
    <ligand>
        <name>Zn(2+)</name>
        <dbReference type="ChEBI" id="CHEBI:29105"/>
        <label>1</label>
        <note>catalytic</note>
    </ligand>
</feature>
<feature type="binding site" evidence="5">
    <location>
        <begin position="387"/>
        <end position="391"/>
    </location>
    <ligand>
        <name>substrate</name>
    </ligand>
</feature>
<dbReference type="Gene3D" id="3.60.15.10">
    <property type="entry name" value="Ribonuclease Z/Hydroxyacylglutathione hydrolase-like"/>
    <property type="match status" value="1"/>
</dbReference>
<dbReference type="EC" id="3.1.-.-" evidence="5"/>
<dbReference type="SMART" id="SM00849">
    <property type="entry name" value="Lactamase_B"/>
    <property type="match status" value="1"/>
</dbReference>
<dbReference type="NCBIfam" id="TIGR00649">
    <property type="entry name" value="MG423"/>
    <property type="match status" value="1"/>
</dbReference>
<evidence type="ECO:0000256" key="3">
    <source>
        <dbReference type="ARBA" id="ARBA00022839"/>
    </source>
</evidence>
<dbReference type="GO" id="GO:0006401">
    <property type="term" value="P:RNA catabolic process"/>
    <property type="evidence" value="ECO:0007669"/>
    <property type="project" value="UniProtKB-UniRule"/>
</dbReference>
<dbReference type="Proteomes" id="UP000663203">
    <property type="component" value="Chromosome"/>
</dbReference>
<dbReference type="EMBL" id="CP071462">
    <property type="protein sequence ID" value="QSW99049.1"/>
    <property type="molecule type" value="Genomic_DNA"/>
</dbReference>
<feature type="binding site" evidence="5">
    <location>
        <position position="153"/>
    </location>
    <ligand>
        <name>Zn(2+)</name>
        <dbReference type="ChEBI" id="CHEBI:29105"/>
        <label>1</label>
        <note>catalytic</note>
    </ligand>
</feature>
<dbReference type="Pfam" id="PF22505">
    <property type="entry name" value="RNase_J_b_CASP"/>
    <property type="match status" value="1"/>
</dbReference>
<evidence type="ECO:0000313" key="7">
    <source>
        <dbReference type="EMBL" id="QSW99049.1"/>
    </source>
</evidence>
<dbReference type="InterPro" id="IPR055132">
    <property type="entry name" value="RNase_J_b_CASP"/>
</dbReference>
<dbReference type="GO" id="GO:0004534">
    <property type="term" value="F:5'-3' RNA exonuclease activity"/>
    <property type="evidence" value="ECO:0007669"/>
    <property type="project" value="UniProtKB-UniRule"/>
</dbReference>
<dbReference type="AlphaFoldDB" id="A0A8A2VAH5"/>
<dbReference type="InterPro" id="IPR001279">
    <property type="entry name" value="Metallo-B-lactamas"/>
</dbReference>
<comment type="similarity">
    <text evidence="5">Belongs to the metallo-beta-lactamase superfamily. RNA-metabolizing metallo-beta-lactamase-like family. Archaeal RNase J subfamily.</text>
</comment>
<feature type="binding site" evidence="5">
    <location>
        <position position="83"/>
    </location>
    <ligand>
        <name>Zn(2+)</name>
        <dbReference type="ChEBI" id="CHEBI:29105"/>
        <label>1</label>
        <note>catalytic</note>
    </ligand>
</feature>
<dbReference type="InterPro" id="IPR036866">
    <property type="entry name" value="RibonucZ/Hydroxyglut_hydro"/>
</dbReference>
<reference evidence="7 8" key="1">
    <citation type="submission" date="2021-03" db="EMBL/GenBank/DDBJ databases">
        <title>Haloterrigena longa sp. nov. and Haloterrigena limicola sp. nov., extremely halophilic archaea isolated from a salt lake.</title>
        <authorList>
            <person name="Henglin C."/>
        </authorList>
    </citation>
    <scope>NUCLEOTIDE SEQUENCE [LARGE SCALE GENOMIC DNA]</scope>
    <source>
        <strain evidence="7 8">KZCA68</strain>
    </source>
</reference>
<feature type="binding site" evidence="5">
    <location>
        <position position="85"/>
    </location>
    <ligand>
        <name>Zn(2+)</name>
        <dbReference type="ChEBI" id="CHEBI:29105"/>
        <label>2</label>
        <note>catalytic</note>
    </ligand>
</feature>
<dbReference type="Pfam" id="PF00753">
    <property type="entry name" value="Lactamase_B"/>
    <property type="match status" value="1"/>
</dbReference>
<keyword evidence="3 5" id="KW-0269">Exonuclease</keyword>
<feature type="domain" description="Metallo-beta-lactamase" evidence="6">
    <location>
        <begin position="15"/>
        <end position="228"/>
    </location>
</feature>
<comment type="subcellular location">
    <subcellularLocation>
        <location evidence="5">Cytoplasm</location>
    </subcellularLocation>
</comment>
<dbReference type="InterPro" id="IPR004613">
    <property type="entry name" value="RNase_J"/>
</dbReference>
<dbReference type="InterPro" id="IPR030879">
    <property type="entry name" value="RNase_J_arc"/>
</dbReference>
<dbReference type="SUPFAM" id="SSF56281">
    <property type="entry name" value="Metallo-hydrolase/oxidoreductase"/>
    <property type="match status" value="1"/>
</dbReference>
<evidence type="ECO:0000313" key="8">
    <source>
        <dbReference type="Proteomes" id="UP000663203"/>
    </source>
</evidence>
<keyword evidence="5" id="KW-0378">Hydrolase</keyword>
<protein>
    <recommendedName>
        <fullName evidence="5">Ribonuclease J</fullName>
        <shortName evidence="5">RNase J</shortName>
        <ecNumber evidence="5">3.1.-.-</ecNumber>
    </recommendedName>
</protein>
<feature type="binding site" evidence="5">
    <location>
        <position position="175"/>
    </location>
    <ligand>
        <name>Zn(2+)</name>
        <dbReference type="ChEBI" id="CHEBI:29105"/>
        <label>1</label>
        <note>catalytic</note>
    </ligand>
</feature>
<keyword evidence="2 5" id="KW-0540">Nuclease</keyword>
<keyword evidence="1 5" id="KW-0963">Cytoplasm</keyword>
<evidence type="ECO:0000256" key="1">
    <source>
        <dbReference type="ARBA" id="ARBA00022490"/>
    </source>
</evidence>
<comment type="cofactor">
    <cofactor evidence="5">
        <name>Zn(2+)</name>
        <dbReference type="ChEBI" id="CHEBI:29105"/>
    </cofactor>
    <text evidence="5">Binds 2 Zn(2+) ions per subunit. It is not clear if Zn(2+) or Mg(2+) is physiologically important.</text>
</comment>
<dbReference type="GO" id="GO:0005737">
    <property type="term" value="C:cytoplasm"/>
    <property type="evidence" value="ECO:0007669"/>
    <property type="project" value="UniProtKB-SubCell"/>
</dbReference>
<dbReference type="RefSeq" id="WP_207288657.1">
    <property type="nucleotide sequence ID" value="NZ_CP071462.1"/>
</dbReference>
<dbReference type="CDD" id="cd07714">
    <property type="entry name" value="RNaseJ_MBL-fold"/>
    <property type="match status" value="1"/>
</dbReference>
<comment type="subunit">
    <text evidence="5">Homodimer.</text>
</comment>
<keyword evidence="8" id="KW-1185">Reference proteome</keyword>
<dbReference type="Gene3D" id="3.40.50.10710">
    <property type="entry name" value="Metallo-hydrolase/oxidoreductase"/>
    <property type="match status" value="1"/>
</dbReference>
<dbReference type="InterPro" id="IPR042173">
    <property type="entry name" value="RNase_J_2"/>
</dbReference>
<keyword evidence="5" id="KW-0862">Zinc</keyword>
<feature type="binding site" evidence="5">
    <location>
        <position position="175"/>
    </location>
    <ligand>
        <name>Zn(2+)</name>
        <dbReference type="ChEBI" id="CHEBI:29105"/>
        <label>2</label>
        <note>catalytic</note>
    </ligand>
</feature>
<keyword evidence="5" id="KW-0479">Metal-binding</keyword>
<name>A0A8A2VAH5_9EURY</name>
<evidence type="ECO:0000259" key="6">
    <source>
        <dbReference type="SMART" id="SM00849"/>
    </source>
</evidence>
<organism evidence="7 8">
    <name type="scientific">Haloterrigena alkaliphila</name>
    <dbReference type="NCBI Taxonomy" id="2816475"/>
    <lineage>
        <taxon>Archaea</taxon>
        <taxon>Methanobacteriati</taxon>
        <taxon>Methanobacteriota</taxon>
        <taxon>Stenosarchaea group</taxon>
        <taxon>Halobacteria</taxon>
        <taxon>Halobacteriales</taxon>
        <taxon>Natrialbaceae</taxon>
        <taxon>Haloterrigena</taxon>
    </lineage>
</organism>